<comment type="caution">
    <text evidence="1">The sequence shown here is derived from an EMBL/GenBank/DDBJ whole genome shotgun (WGS) entry which is preliminary data.</text>
</comment>
<evidence type="ECO:0000313" key="1">
    <source>
        <dbReference type="EMBL" id="PIL22836.1"/>
    </source>
</evidence>
<accession>A0A2G8RMU7</accession>
<proteinExistence type="predicted"/>
<gene>
    <name evidence="1" type="ORF">GSI_15531</name>
</gene>
<protein>
    <submittedName>
        <fullName evidence="1">Uncharacterized protein</fullName>
    </submittedName>
</protein>
<keyword evidence="2" id="KW-1185">Reference proteome</keyword>
<name>A0A2G8RMU7_9APHY</name>
<dbReference type="AlphaFoldDB" id="A0A2G8RMU7"/>
<dbReference type="Proteomes" id="UP000230002">
    <property type="component" value="Unassembled WGS sequence"/>
</dbReference>
<reference evidence="1 2" key="1">
    <citation type="journal article" date="2015" name="Sci. Rep.">
        <title>Chromosome-level genome map provides insights into diverse defense mechanisms in the medicinal fungus Ganoderma sinense.</title>
        <authorList>
            <person name="Zhu Y."/>
            <person name="Xu J."/>
            <person name="Sun C."/>
            <person name="Zhou S."/>
            <person name="Xu H."/>
            <person name="Nelson D.R."/>
            <person name="Qian J."/>
            <person name="Song J."/>
            <person name="Luo H."/>
            <person name="Xiang L."/>
            <person name="Li Y."/>
            <person name="Xu Z."/>
            <person name="Ji A."/>
            <person name="Wang L."/>
            <person name="Lu S."/>
            <person name="Hayward A."/>
            <person name="Sun W."/>
            <person name="Li X."/>
            <person name="Schwartz D.C."/>
            <person name="Wang Y."/>
            <person name="Chen S."/>
        </authorList>
    </citation>
    <scope>NUCLEOTIDE SEQUENCE [LARGE SCALE GENOMIC DNA]</scope>
    <source>
        <strain evidence="1 2">ZZ0214-1</strain>
    </source>
</reference>
<dbReference type="EMBL" id="AYKW01000069">
    <property type="protein sequence ID" value="PIL22836.1"/>
    <property type="molecule type" value="Genomic_DNA"/>
</dbReference>
<sequence length="459" mass="52530">MSFSDRTTTSRLMRTCRTLNHEGAKHLFKDTLWIANEASAISFTQYAFARANLDEMAHRMHWLNSLHVYAPRPRGNEVESIQRLSRSITFFLSHFAILAPNFVELNLHDSEELLSADTALAEVIGAMARLQKLILTGAGRQTSEMLRRSNLRLWSVEFETIDETVLSMDDHPMYALHNSQDTLRVLSLERVAFDPDRHLPCYNNLVQLELATSLVPPVHRLAQAFPNLWRLKINSFPGHSHLNAIEREEQHQTNVLGQAQHGTFPSLRSYKGSILSFYLLALTCRVPFIELRDDEHIPCWDTRMLQATCAHARPAHLDLYVSYLHDFLAQTTGFAQLCASEDFRRSVGMLTLTFDVFWGEHDFDLAPVLECVYLAVRASSLRAVELILDGQHLWEDCCDEDEEFPPVEVFLQSLDIEGVADKLLEKTETLKTVIVRLWVSEKPEVKVQRGPDINYSDII</sequence>
<dbReference type="OrthoDB" id="2729990at2759"/>
<evidence type="ECO:0000313" key="2">
    <source>
        <dbReference type="Proteomes" id="UP000230002"/>
    </source>
</evidence>
<organism evidence="1 2">
    <name type="scientific">Ganoderma sinense ZZ0214-1</name>
    <dbReference type="NCBI Taxonomy" id="1077348"/>
    <lineage>
        <taxon>Eukaryota</taxon>
        <taxon>Fungi</taxon>
        <taxon>Dikarya</taxon>
        <taxon>Basidiomycota</taxon>
        <taxon>Agaricomycotina</taxon>
        <taxon>Agaricomycetes</taxon>
        <taxon>Polyporales</taxon>
        <taxon>Polyporaceae</taxon>
        <taxon>Ganoderma</taxon>
    </lineage>
</organism>